<evidence type="ECO:0000313" key="1">
    <source>
        <dbReference type="EMBL" id="KAK1387673.1"/>
    </source>
</evidence>
<dbReference type="EMBL" id="JAUIZM010000004">
    <property type="protein sequence ID" value="KAK1387673.1"/>
    <property type="molecule type" value="Genomic_DNA"/>
</dbReference>
<keyword evidence="2" id="KW-1185">Reference proteome</keyword>
<reference evidence="1" key="1">
    <citation type="submission" date="2023-02" db="EMBL/GenBank/DDBJ databases">
        <title>Genome of toxic invasive species Heracleum sosnowskyi carries increased number of genes despite the absence of recent whole-genome duplications.</title>
        <authorList>
            <person name="Schelkunov M."/>
            <person name="Shtratnikova V."/>
            <person name="Makarenko M."/>
            <person name="Klepikova A."/>
            <person name="Omelchenko D."/>
            <person name="Novikova G."/>
            <person name="Obukhova E."/>
            <person name="Bogdanov V."/>
            <person name="Penin A."/>
            <person name="Logacheva M."/>
        </authorList>
    </citation>
    <scope>NUCLEOTIDE SEQUENCE</scope>
    <source>
        <strain evidence="1">Hsosn_3</strain>
        <tissue evidence="1">Leaf</tissue>
    </source>
</reference>
<accession>A0AAD8IMX4</accession>
<dbReference type="Proteomes" id="UP001237642">
    <property type="component" value="Unassembled WGS sequence"/>
</dbReference>
<proteinExistence type="predicted"/>
<sequence length="117" mass="13105">MQVGNLESLLVFNASGTAIRELPDSFVDLRNLSLPQVERDSFSSHTEDVPKIKVTEGIRHRRSSTRKPLGLNQSLPQVERDFFNSYIADIVNSRGDVLKCGHYVPIVLPEEEALPCV</sequence>
<name>A0AAD8IMX4_9APIA</name>
<dbReference type="AlphaFoldDB" id="A0AAD8IMX4"/>
<comment type="caution">
    <text evidence="1">The sequence shown here is derived from an EMBL/GenBank/DDBJ whole genome shotgun (WGS) entry which is preliminary data.</text>
</comment>
<reference evidence="1" key="2">
    <citation type="submission" date="2023-05" db="EMBL/GenBank/DDBJ databases">
        <authorList>
            <person name="Schelkunov M.I."/>
        </authorList>
    </citation>
    <scope>NUCLEOTIDE SEQUENCE</scope>
    <source>
        <strain evidence="1">Hsosn_3</strain>
        <tissue evidence="1">Leaf</tissue>
    </source>
</reference>
<protein>
    <submittedName>
        <fullName evidence="1">Uncharacterized protein</fullName>
    </submittedName>
</protein>
<organism evidence="1 2">
    <name type="scientific">Heracleum sosnowskyi</name>
    <dbReference type="NCBI Taxonomy" id="360622"/>
    <lineage>
        <taxon>Eukaryota</taxon>
        <taxon>Viridiplantae</taxon>
        <taxon>Streptophyta</taxon>
        <taxon>Embryophyta</taxon>
        <taxon>Tracheophyta</taxon>
        <taxon>Spermatophyta</taxon>
        <taxon>Magnoliopsida</taxon>
        <taxon>eudicotyledons</taxon>
        <taxon>Gunneridae</taxon>
        <taxon>Pentapetalae</taxon>
        <taxon>asterids</taxon>
        <taxon>campanulids</taxon>
        <taxon>Apiales</taxon>
        <taxon>Apiaceae</taxon>
        <taxon>Apioideae</taxon>
        <taxon>apioid superclade</taxon>
        <taxon>Tordylieae</taxon>
        <taxon>Tordyliinae</taxon>
        <taxon>Heracleum</taxon>
    </lineage>
</organism>
<evidence type="ECO:0000313" key="2">
    <source>
        <dbReference type="Proteomes" id="UP001237642"/>
    </source>
</evidence>
<gene>
    <name evidence="1" type="ORF">POM88_015851</name>
</gene>